<dbReference type="Gene3D" id="2.120.10.30">
    <property type="entry name" value="TolB, C-terminal domain"/>
    <property type="match status" value="1"/>
</dbReference>
<evidence type="ECO:0000259" key="1">
    <source>
        <dbReference type="Pfam" id="PF00326"/>
    </source>
</evidence>
<dbReference type="Proteomes" id="UP000075573">
    <property type="component" value="Unassembled WGS sequence"/>
</dbReference>
<dbReference type="SUPFAM" id="SSF69322">
    <property type="entry name" value="Tricorn protease domain 2"/>
    <property type="match status" value="1"/>
</dbReference>
<reference evidence="2 3" key="1">
    <citation type="submission" date="2015-06" db="EMBL/GenBank/DDBJ databases">
        <title>Improved classification and identification of acetic acid bacteria using matrix-assisted laser desorption/ionization time-of-flight mass spectrometry; Gluconobacter nephelii and Gluconobacter uchimurae are later heterotypic synonyms of Gluconobacter japonicus and Gluconobacter oxydans, respectively.</title>
        <authorList>
            <person name="Li L."/>
            <person name="Cleenwerck I."/>
            <person name="De Vuyst L."/>
            <person name="Vandamme P."/>
        </authorList>
    </citation>
    <scope>NUCLEOTIDE SEQUENCE [LARGE SCALE GENOMIC DNA]</scope>
    <source>
        <strain evidence="2 3">LMG 1764</strain>
    </source>
</reference>
<dbReference type="Pfam" id="PF00326">
    <property type="entry name" value="Peptidase_S9"/>
    <property type="match status" value="1"/>
</dbReference>
<dbReference type="InterPro" id="IPR050585">
    <property type="entry name" value="Xaa-Pro_dipeptidyl-ppase/CocE"/>
</dbReference>
<dbReference type="InterPro" id="IPR029058">
    <property type="entry name" value="AB_hydrolase_fold"/>
</dbReference>
<dbReference type="GO" id="GO:0006508">
    <property type="term" value="P:proteolysis"/>
    <property type="evidence" value="ECO:0007669"/>
    <property type="project" value="InterPro"/>
</dbReference>
<evidence type="ECO:0000313" key="2">
    <source>
        <dbReference type="EMBL" id="KXV01631.1"/>
    </source>
</evidence>
<proteinExistence type="predicted"/>
<comment type="caution">
    <text evidence="2">The sequence shown here is derived from an EMBL/GenBank/DDBJ whole genome shotgun (WGS) entry which is preliminary data.</text>
</comment>
<dbReference type="GO" id="GO:0008236">
    <property type="term" value="F:serine-type peptidase activity"/>
    <property type="evidence" value="ECO:0007669"/>
    <property type="project" value="InterPro"/>
</dbReference>
<sequence>MTTSPSPTVSPRAPKYASGNWPSWVTPELVAGRTLSFSELRTAGNWIIWLESRPDEQGRSVITARDPEGRIRDLIPAGYSVGTRVHEYGGGAWDVCLKNGAPQVVFSDRKLGGLWCSDGTTAMQWAQAGENPEHRYADLTFDPSSDAVFCVRETHGEGTPVASLVHIQPDGREAVLAKGADFYAAPRPSPDGRFLAWFSWNDPAMPWTVTTLSVAPFDRTTGTLGPVTDLTGPEQCSIIEPCWSPDGTLYATSDASGRWTPIRFSHDDTGWHPHSLEGANAEIGLPHWVFGQRTMAPLSGNRLLALGIRHGLNHVLLEEHGHWTDVSLGTPVNVPQSLEDGRFAWIDAPTDAPAAIAFGRPGEPYDRFRTSVTLPPGVTKADIATPTPLTFPTANGAEAHALFYAPASSTSALQDGEKPPLVVMAHGGPTGRANPSFAFKVQWWTSRGFAVLDVNYRGSTGFGRTYREALDRQWGVADIEDCLAGVQAVLARGLADPARCVIRGSSAGGLTVLGALAQSDLFAAGTSLYGVTDLRALAEETHKFEARYLDGLIGPYPEDEAVYLKRSPITQAEGITVPVLFLHGGADRVVPLSQAESMRTKLEHSALHVYPEEAHGFRARDTIEDALQRELAFYQQVFGQ</sequence>
<protein>
    <submittedName>
        <fullName evidence="2">Acyl-peptide hydrolase</fullName>
    </submittedName>
</protein>
<keyword evidence="2" id="KW-0378">Hydrolase</keyword>
<dbReference type="InterPro" id="IPR011042">
    <property type="entry name" value="6-blade_b-propeller_TolB-like"/>
</dbReference>
<accession>A0A149QWI6</accession>
<dbReference type="Gene3D" id="3.40.50.1820">
    <property type="entry name" value="alpha/beta hydrolase"/>
    <property type="match status" value="1"/>
</dbReference>
<feature type="domain" description="Peptidase S9 prolyl oligopeptidase catalytic" evidence="1">
    <location>
        <begin position="435"/>
        <end position="639"/>
    </location>
</feature>
<organism evidence="2 3">
    <name type="scientific">Gluconobacter potus</name>
    <dbReference type="NCBI Taxonomy" id="2724927"/>
    <lineage>
        <taxon>Bacteria</taxon>
        <taxon>Pseudomonadati</taxon>
        <taxon>Pseudomonadota</taxon>
        <taxon>Alphaproteobacteria</taxon>
        <taxon>Acetobacterales</taxon>
        <taxon>Acetobacteraceae</taxon>
        <taxon>Gluconobacter</taxon>
    </lineage>
</organism>
<dbReference type="EMBL" id="LHZB01000108">
    <property type="protein sequence ID" value="KXV01631.1"/>
    <property type="molecule type" value="Genomic_DNA"/>
</dbReference>
<dbReference type="PANTHER" id="PTHR43056:SF5">
    <property type="entry name" value="PEPTIDASE S9 PROLYL OLIGOPEPTIDASE CATALYTIC DOMAIN-CONTAINING PROTEIN"/>
    <property type="match status" value="1"/>
</dbReference>
<dbReference type="SUPFAM" id="SSF53474">
    <property type="entry name" value="alpha/beta-Hydrolases"/>
    <property type="match status" value="1"/>
</dbReference>
<dbReference type="RefSeq" id="WP_062495145.1">
    <property type="nucleotide sequence ID" value="NZ_LHZB01000108.1"/>
</dbReference>
<dbReference type="PATRIC" id="fig|442.7.peg.530"/>
<gene>
    <name evidence="2" type="ORF">AD929_05825</name>
</gene>
<name>A0A149QWI6_9PROT</name>
<dbReference type="PANTHER" id="PTHR43056">
    <property type="entry name" value="PEPTIDASE S9 PROLYL OLIGOPEPTIDASE"/>
    <property type="match status" value="1"/>
</dbReference>
<dbReference type="InterPro" id="IPR001375">
    <property type="entry name" value="Peptidase_S9_cat"/>
</dbReference>
<dbReference type="AlphaFoldDB" id="A0A149QWI6"/>
<evidence type="ECO:0000313" key="3">
    <source>
        <dbReference type="Proteomes" id="UP000075573"/>
    </source>
</evidence>